<keyword evidence="3" id="KW-1185">Reference proteome</keyword>
<feature type="region of interest" description="Disordered" evidence="1">
    <location>
        <begin position="74"/>
        <end position="123"/>
    </location>
</feature>
<evidence type="ECO:0000313" key="3">
    <source>
        <dbReference type="Proteomes" id="UP000240760"/>
    </source>
</evidence>
<reference evidence="2 3" key="1">
    <citation type="submission" date="2016-07" db="EMBL/GenBank/DDBJ databases">
        <title>Multiple horizontal gene transfer events from other fungi enriched the ability of initially mycotrophic Trichoderma (Ascomycota) to feed on dead plant biomass.</title>
        <authorList>
            <consortium name="DOE Joint Genome Institute"/>
            <person name="Aerts A."/>
            <person name="Atanasova L."/>
            <person name="Chenthamara K."/>
            <person name="Zhang J."/>
            <person name="Grujic M."/>
            <person name="Henrissat B."/>
            <person name="Kuo A."/>
            <person name="Salamov A."/>
            <person name="Lipzen A."/>
            <person name="Labutti K."/>
            <person name="Barry K."/>
            <person name="Miao Y."/>
            <person name="Rahimi M.J."/>
            <person name="Shen Q."/>
            <person name="Grigoriev I.V."/>
            <person name="Kubicek C.P."/>
            <person name="Druzhinina I.S."/>
        </authorList>
    </citation>
    <scope>NUCLEOTIDE SEQUENCE [LARGE SCALE GENOMIC DNA]</scope>
    <source>
        <strain evidence="2 3">ATCC 18648</strain>
    </source>
</reference>
<accession>A0A2T4CAF3</accession>
<feature type="compositionally biased region" description="Basic and acidic residues" evidence="1">
    <location>
        <begin position="24"/>
        <end position="45"/>
    </location>
</feature>
<dbReference type="AlphaFoldDB" id="A0A2T4CAF3"/>
<dbReference type="EMBL" id="KZ679129">
    <property type="protein sequence ID" value="PTB78546.1"/>
    <property type="molecule type" value="Genomic_DNA"/>
</dbReference>
<sequence length="370" mass="41843">SRPRSLALNSELRWTTPGPRQSRWIHEETDKETGEERHGRTRSCDADMYYLLRQPGTGDPLLGLESRPWSLPDEEHAQRANASERSRLEQHPQDAQSDQTSKRGRSPIPQTLEGGWTPGSSWPSSTGWREAMIWLLAIHHTSWLTAGTCGQVWDARGNAVTSGAEMHDISRGGWHQLQAAYASTEYKEKEDDRVGYTALFYRAWTLHVHSGRSLTRLIRYLARISFDERGLRWEVSWKEGNTRKWVVSPMAGALFGRPFCPCSLLDFSVLRMGDQPVLAVHWQRLSSFAFTNDSMERRVVLVKYWPGGQAVVPSAKALPHPPWSAIVLVQKTRAGIYGFGSALRRISQRKNHVPPMNGRLSAKHDGISIS</sequence>
<evidence type="ECO:0000313" key="2">
    <source>
        <dbReference type="EMBL" id="PTB78546.1"/>
    </source>
</evidence>
<dbReference type="Proteomes" id="UP000240760">
    <property type="component" value="Unassembled WGS sequence"/>
</dbReference>
<feature type="compositionally biased region" description="Basic and acidic residues" evidence="1">
    <location>
        <begin position="74"/>
        <end position="92"/>
    </location>
</feature>
<evidence type="ECO:0000256" key="1">
    <source>
        <dbReference type="SAM" id="MobiDB-lite"/>
    </source>
</evidence>
<organism evidence="2 3">
    <name type="scientific">Trichoderma longibrachiatum ATCC 18648</name>
    <dbReference type="NCBI Taxonomy" id="983965"/>
    <lineage>
        <taxon>Eukaryota</taxon>
        <taxon>Fungi</taxon>
        <taxon>Dikarya</taxon>
        <taxon>Ascomycota</taxon>
        <taxon>Pezizomycotina</taxon>
        <taxon>Sordariomycetes</taxon>
        <taxon>Hypocreomycetidae</taxon>
        <taxon>Hypocreales</taxon>
        <taxon>Hypocreaceae</taxon>
        <taxon>Trichoderma</taxon>
    </lineage>
</organism>
<protein>
    <submittedName>
        <fullName evidence="2">Uncharacterized protein</fullName>
    </submittedName>
</protein>
<proteinExistence type="predicted"/>
<gene>
    <name evidence="2" type="ORF">M440DRAFT_1454410</name>
</gene>
<name>A0A2T4CAF3_TRILO</name>
<feature type="non-terminal residue" evidence="2">
    <location>
        <position position="1"/>
    </location>
</feature>
<feature type="region of interest" description="Disordered" evidence="1">
    <location>
        <begin position="1"/>
        <end position="45"/>
    </location>
</feature>
<feature type="compositionally biased region" description="Low complexity" evidence="1">
    <location>
        <begin position="114"/>
        <end position="123"/>
    </location>
</feature>